<gene>
    <name evidence="2" type="ORF">Kpho02_71280</name>
</gene>
<evidence type="ECO:0008006" key="4">
    <source>
        <dbReference type="Google" id="ProtNLM"/>
    </source>
</evidence>
<evidence type="ECO:0000313" key="3">
    <source>
        <dbReference type="Proteomes" id="UP001165041"/>
    </source>
</evidence>
<reference evidence="2" key="1">
    <citation type="submission" date="2023-02" db="EMBL/GenBank/DDBJ databases">
        <title>Kitasatospora phosalacinea NBRC 14627.</title>
        <authorList>
            <person name="Ichikawa N."/>
            <person name="Sato H."/>
            <person name="Tonouchi N."/>
        </authorList>
    </citation>
    <scope>NUCLEOTIDE SEQUENCE</scope>
    <source>
        <strain evidence="2">NBRC 14627</strain>
    </source>
</reference>
<evidence type="ECO:0000313" key="2">
    <source>
        <dbReference type="EMBL" id="GLW74831.1"/>
    </source>
</evidence>
<protein>
    <recommendedName>
        <fullName evidence="4">Secreted protein</fullName>
    </recommendedName>
</protein>
<dbReference type="RefSeq" id="WP_285740392.1">
    <property type="nucleotide sequence ID" value="NZ_BSSA01000040.1"/>
</dbReference>
<feature type="compositionally biased region" description="Basic and acidic residues" evidence="1">
    <location>
        <begin position="180"/>
        <end position="211"/>
    </location>
</feature>
<feature type="region of interest" description="Disordered" evidence="1">
    <location>
        <begin position="176"/>
        <end position="211"/>
    </location>
</feature>
<dbReference type="EMBL" id="BSSA01000040">
    <property type="protein sequence ID" value="GLW74831.1"/>
    <property type="molecule type" value="Genomic_DNA"/>
</dbReference>
<proteinExistence type="predicted"/>
<accession>A0A9W6QFU7</accession>
<comment type="caution">
    <text evidence="2">The sequence shown here is derived from an EMBL/GenBank/DDBJ whole genome shotgun (WGS) entry which is preliminary data.</text>
</comment>
<sequence>MSSGLIVALVLVLAVVAAIGVFALRRQQHPSLSRRFGPEYERTVARYDGDTAAAERELARRLERHRELTLTPLGSAERARAEQQWREAQAHFVDAPGQALAEADALLFRVARDRGYPDSDVDAQIDAISVDHGEHVESYRALRTLTTTDPAGSAPDTEQQRRALLGARELFTALVGADGEPEHARREVLTKPRTPAADRTRPLSPQREHHA</sequence>
<organism evidence="2 3">
    <name type="scientific">Kitasatospora phosalacinea</name>
    <dbReference type="NCBI Taxonomy" id="2065"/>
    <lineage>
        <taxon>Bacteria</taxon>
        <taxon>Bacillati</taxon>
        <taxon>Actinomycetota</taxon>
        <taxon>Actinomycetes</taxon>
        <taxon>Kitasatosporales</taxon>
        <taxon>Streptomycetaceae</taxon>
        <taxon>Kitasatospora</taxon>
    </lineage>
</organism>
<dbReference type="AlphaFoldDB" id="A0A9W6QFU7"/>
<evidence type="ECO:0000256" key="1">
    <source>
        <dbReference type="SAM" id="MobiDB-lite"/>
    </source>
</evidence>
<name>A0A9W6QFU7_9ACTN</name>
<dbReference type="Proteomes" id="UP001165041">
    <property type="component" value="Unassembled WGS sequence"/>
</dbReference>